<organism evidence="1 2">
    <name type="scientific">Micromonospora marina</name>
    <dbReference type="NCBI Taxonomy" id="307120"/>
    <lineage>
        <taxon>Bacteria</taxon>
        <taxon>Bacillati</taxon>
        <taxon>Actinomycetota</taxon>
        <taxon>Actinomycetes</taxon>
        <taxon>Micromonosporales</taxon>
        <taxon>Micromonosporaceae</taxon>
        <taxon>Micromonospora</taxon>
    </lineage>
</organism>
<dbReference type="SUPFAM" id="SSF51735">
    <property type="entry name" value="NAD(P)-binding Rossmann-fold domains"/>
    <property type="match status" value="1"/>
</dbReference>
<dbReference type="InterPro" id="IPR036291">
    <property type="entry name" value="NAD(P)-bd_dom_sf"/>
</dbReference>
<proteinExistence type="predicted"/>
<dbReference type="RefSeq" id="WP_091048332.1">
    <property type="nucleotide sequence ID" value="NZ_FMCV01000018.1"/>
</dbReference>
<dbReference type="Gene3D" id="3.40.50.720">
    <property type="entry name" value="NAD(P)-binding Rossmann-like Domain"/>
    <property type="match status" value="1"/>
</dbReference>
<evidence type="ECO:0000313" key="1">
    <source>
        <dbReference type="EMBL" id="SCF33166.1"/>
    </source>
</evidence>
<reference evidence="2" key="1">
    <citation type="submission" date="2016-06" db="EMBL/GenBank/DDBJ databases">
        <authorList>
            <person name="Varghese N."/>
        </authorList>
    </citation>
    <scope>NUCLEOTIDE SEQUENCE [LARGE SCALE GENOMIC DNA]</scope>
    <source>
        <strain evidence="2">DSM 45555</strain>
    </source>
</reference>
<dbReference type="EMBL" id="FMCV01000018">
    <property type="protein sequence ID" value="SCF33166.1"/>
    <property type="molecule type" value="Genomic_DNA"/>
</dbReference>
<evidence type="ECO:0000313" key="2">
    <source>
        <dbReference type="Proteomes" id="UP000198551"/>
    </source>
</evidence>
<name>A0A1C4ZK30_9ACTN</name>
<keyword evidence="2" id="KW-1185">Reference proteome</keyword>
<accession>A0A1C4ZK30</accession>
<dbReference type="Proteomes" id="UP000198551">
    <property type="component" value="Unassembled WGS sequence"/>
</dbReference>
<protein>
    <recommendedName>
        <fullName evidence="3">Potassium transporter TrkA</fullName>
    </recommendedName>
</protein>
<sequence length="383" mass="38716">MSAGPADARHVVVVGAGRLARSLCHALAATRTPAPLRVTVLARDPDAALALARAARVRAAVAGTPVDLTARPFTAEPAVGPGDGYAADAASMARLRPDVLVCAVSAQSPYERAAAPSAWTDLIAAAGFGVTLALQAELVSRLAAALVVGAPGATLVNGAFPDAVNPLLAALDLPVRCGIGNVATLAACLDAALGRPGPRRLAVLGHHAHLAAPGPDGDDTAEVRAWLDGRPVPDVTGLLAGYRALPRPELNSLAGHAGAALVAALATGDEVTASLPGPLGLPGGYPVRLTGGRTELRLPAELPVAQAVAWNTAAGRRDGVEVGGGQVSYPQRARAALAAYRPDLAGGWHASELPEVAGRFTALRDHLRTVPPAPARSVLEEPR</sequence>
<evidence type="ECO:0008006" key="3">
    <source>
        <dbReference type="Google" id="ProtNLM"/>
    </source>
</evidence>
<dbReference type="AlphaFoldDB" id="A0A1C4ZK30"/>
<gene>
    <name evidence="1" type="ORF">GA0070215_11830</name>
</gene>